<organism evidence="6 7">
    <name type="scientific">Roseobacter denitrificans (strain ATCC 33942 / OCh 114)</name>
    <name type="common">Erythrobacter sp. (strain OCh 114)</name>
    <name type="synonym">Roseobacter denitrificans</name>
    <dbReference type="NCBI Taxonomy" id="375451"/>
    <lineage>
        <taxon>Bacteria</taxon>
        <taxon>Pseudomonadati</taxon>
        <taxon>Pseudomonadota</taxon>
        <taxon>Alphaproteobacteria</taxon>
        <taxon>Rhodobacterales</taxon>
        <taxon>Roseobacteraceae</taxon>
        <taxon>Roseobacter</taxon>
    </lineage>
</organism>
<dbReference type="OrthoDB" id="651281at2"/>
<dbReference type="HOGENOM" id="CLU_070320_2_1_5"/>
<keyword evidence="2" id="KW-0378">Hydrolase</keyword>
<dbReference type="EMBL" id="CP000362">
    <property type="protein sequence ID" value="ABG33048.1"/>
    <property type="molecule type" value="Genomic_DNA"/>
</dbReference>
<dbReference type="STRING" id="375451.RD1_3568"/>
<proteinExistence type="inferred from homology"/>
<dbReference type="Proteomes" id="UP000007029">
    <property type="component" value="Chromosome"/>
</dbReference>
<dbReference type="InterPro" id="IPR026575">
    <property type="entry name" value="GpdQ/CpdA-like"/>
</dbReference>
<reference evidence="6 7" key="1">
    <citation type="journal article" date="2007" name="J. Bacteriol.">
        <title>The complete genome sequence of Roseobacter denitrificans reveals a mixotrophic rather than photosynthetic metabolism.</title>
        <authorList>
            <person name="Swingley W.D."/>
            <person name="Sadekar S."/>
            <person name="Mastrian S.D."/>
            <person name="Matthies H.J."/>
            <person name="Hao J."/>
            <person name="Ramos H."/>
            <person name="Acharya C.R."/>
            <person name="Conrad A.L."/>
            <person name="Taylor H.L."/>
            <person name="Dejesa L.C."/>
            <person name="Shah M.K."/>
            <person name="O'huallachain M.E."/>
            <person name="Lince M.T."/>
            <person name="Blankenship R.E."/>
            <person name="Beatty J.T."/>
            <person name="Touchman J.W."/>
        </authorList>
    </citation>
    <scope>NUCLEOTIDE SEQUENCE [LARGE SCALE GENOMIC DNA]</scope>
    <source>
        <strain evidence="7">ATCC 33942 / OCh 114</strain>
    </source>
</reference>
<dbReference type="PANTHER" id="PTHR42988">
    <property type="entry name" value="PHOSPHOHYDROLASE"/>
    <property type="match status" value="1"/>
</dbReference>
<dbReference type="eggNOG" id="COG1409">
    <property type="taxonomic scope" value="Bacteria"/>
</dbReference>
<evidence type="ECO:0000256" key="4">
    <source>
        <dbReference type="ARBA" id="ARBA00025742"/>
    </source>
</evidence>
<dbReference type="GO" id="GO:0046872">
    <property type="term" value="F:metal ion binding"/>
    <property type="evidence" value="ECO:0007669"/>
    <property type="project" value="UniProtKB-KW"/>
</dbReference>
<dbReference type="CDD" id="cd07402">
    <property type="entry name" value="MPP_GpdQ"/>
    <property type="match status" value="1"/>
</dbReference>
<evidence type="ECO:0000256" key="1">
    <source>
        <dbReference type="ARBA" id="ARBA00022723"/>
    </source>
</evidence>
<dbReference type="InterPro" id="IPR050884">
    <property type="entry name" value="CNP_phosphodiesterase-III"/>
</dbReference>
<comment type="similarity">
    <text evidence="4">Belongs to the cyclic nucleotide phosphodiesterase class-III family.</text>
</comment>
<dbReference type="InterPro" id="IPR029052">
    <property type="entry name" value="Metallo-depent_PP-like"/>
</dbReference>
<dbReference type="PANTHER" id="PTHR42988:SF2">
    <property type="entry name" value="CYCLIC NUCLEOTIDE PHOSPHODIESTERASE CBUA0032-RELATED"/>
    <property type="match status" value="1"/>
</dbReference>
<dbReference type="KEGG" id="rde:RD1_3568"/>
<dbReference type="AlphaFoldDB" id="Q162P5"/>
<evidence type="ECO:0000256" key="2">
    <source>
        <dbReference type="ARBA" id="ARBA00022801"/>
    </source>
</evidence>
<evidence type="ECO:0000256" key="3">
    <source>
        <dbReference type="ARBA" id="ARBA00023004"/>
    </source>
</evidence>
<gene>
    <name evidence="6" type="ordered locus">RD1_3568</name>
</gene>
<dbReference type="InterPro" id="IPR004843">
    <property type="entry name" value="Calcineurin-like_PHP"/>
</dbReference>
<evidence type="ECO:0000313" key="6">
    <source>
        <dbReference type="EMBL" id="ABG33048.1"/>
    </source>
</evidence>
<evidence type="ECO:0000313" key="7">
    <source>
        <dbReference type="Proteomes" id="UP000007029"/>
    </source>
</evidence>
<accession>Q162P5</accession>
<dbReference type="Gene3D" id="3.60.21.10">
    <property type="match status" value="1"/>
</dbReference>
<feature type="domain" description="Calcineurin-like phosphoesterase" evidence="5">
    <location>
        <begin position="3"/>
        <end position="198"/>
    </location>
</feature>
<dbReference type="RefSeq" id="WP_011569661.1">
    <property type="nucleotide sequence ID" value="NC_008209.1"/>
</dbReference>
<protein>
    <submittedName>
        <fullName evidence="6">Ser/Thr protein phosphatase family protein, putative</fullName>
    </submittedName>
</protein>
<dbReference type="GO" id="GO:0004112">
    <property type="term" value="F:cyclic-nucleotide phosphodiesterase activity"/>
    <property type="evidence" value="ECO:0007669"/>
    <property type="project" value="InterPro"/>
</dbReference>
<sequence>MTTILHITDTHIVPEGALVSGRLDTADALERLVARINSIRDQIGAVDAVLVSGDLSDDGSAESYKRFKRLVAPLGLPIHVIPGNHDGRATLRAAFAEQFAPTGPLNWVRSIGDLHLIGLDTLVEGQGGGRLAPESLSFLSDALSQAEGAPVLLALHHQPFLCGIGFMDAIGLSNKNALSEIVAGYQGPLRLLCGHIHSTMISDVGGHIAISCPSPCSSFAFDCRPDAPRGYMHQEDGCLLHRWDGGFQTIRIGPVAGAGPFPFDDTP</sequence>
<dbReference type="SUPFAM" id="SSF56300">
    <property type="entry name" value="Metallo-dependent phosphatases"/>
    <property type="match status" value="1"/>
</dbReference>
<name>Q162P5_ROSDO</name>
<evidence type="ECO:0000259" key="5">
    <source>
        <dbReference type="Pfam" id="PF00149"/>
    </source>
</evidence>
<keyword evidence="3" id="KW-0408">Iron</keyword>
<keyword evidence="7" id="KW-1185">Reference proteome</keyword>
<keyword evidence="1" id="KW-0479">Metal-binding</keyword>
<dbReference type="Pfam" id="PF00149">
    <property type="entry name" value="Metallophos"/>
    <property type="match status" value="1"/>
</dbReference>